<organism evidence="2 3">
    <name type="scientific">Rhodonia placenta</name>
    <dbReference type="NCBI Taxonomy" id="104341"/>
    <lineage>
        <taxon>Eukaryota</taxon>
        <taxon>Fungi</taxon>
        <taxon>Dikarya</taxon>
        <taxon>Basidiomycota</taxon>
        <taxon>Agaricomycotina</taxon>
        <taxon>Agaricomycetes</taxon>
        <taxon>Polyporales</taxon>
        <taxon>Adustoporiaceae</taxon>
        <taxon>Rhodonia</taxon>
    </lineage>
</organism>
<accession>A0A8H7P4G8</accession>
<feature type="compositionally biased region" description="Low complexity" evidence="1">
    <location>
        <begin position="22"/>
        <end position="34"/>
    </location>
</feature>
<protein>
    <submittedName>
        <fullName evidence="2">Uncharacterized protein</fullName>
    </submittedName>
</protein>
<evidence type="ECO:0000313" key="2">
    <source>
        <dbReference type="EMBL" id="KAF9816464.1"/>
    </source>
</evidence>
<name>A0A8H7P4G8_9APHY</name>
<sequence>MPVSSSALANWDGSLSSPARHSAQSSHFPSSSALPAPAIAPLLRVAHKPASAASSSSELALAMPPPSSPLFFSRHRSETSSSEEKDRLAVAVMISANDSDEASPTDDARDSANANVDHSHKPNAKETSAAFTALGMPTTLPLFLPSDSPGLDDFPDLQYPDEEDIGDPDLQTTEVPAEVIVTTVGMDLEATIKTLLLNMPATAPGARYVRADATADSFPGEEAQTPEPEMHLMDVDDEGATENAATIESDLYHARDHMSSAAIAEESENSDFDFIVDRVTEEVSRSLARQEKRNAPMHRQQLVYSNLRVRKQGLMRQHYMTGSSITYRSHVPLAVTIAAERVSKLKLKDTTAITDSGYLHLPFSPVSGPLFIAHPATLFLPQTSEAICRSACAHARRFKRVVRPSIAADRVKGARRTK</sequence>
<feature type="compositionally biased region" description="Polar residues" evidence="1">
    <location>
        <begin position="1"/>
        <end position="19"/>
    </location>
</feature>
<dbReference type="EMBL" id="JADOXO010000057">
    <property type="protein sequence ID" value="KAF9816464.1"/>
    <property type="molecule type" value="Genomic_DNA"/>
</dbReference>
<reference evidence="2" key="2">
    <citation type="journal article" name="Front. Microbiol.">
        <title>Degradative Capacity of Two Strains of Rhodonia placenta: From Phenotype to Genotype.</title>
        <authorList>
            <person name="Kolle M."/>
            <person name="Horta M.A.C."/>
            <person name="Nowrousian M."/>
            <person name="Ohm R.A."/>
            <person name="Benz J.P."/>
            <person name="Pilgard A."/>
        </authorList>
    </citation>
    <scope>NUCLEOTIDE SEQUENCE</scope>
    <source>
        <strain evidence="2">FPRL280</strain>
    </source>
</reference>
<evidence type="ECO:0000256" key="1">
    <source>
        <dbReference type="SAM" id="MobiDB-lite"/>
    </source>
</evidence>
<dbReference type="AlphaFoldDB" id="A0A8H7P4G8"/>
<feature type="region of interest" description="Disordered" evidence="1">
    <location>
        <begin position="96"/>
        <end position="123"/>
    </location>
</feature>
<gene>
    <name evidence="2" type="ORF">IEO21_04069</name>
</gene>
<comment type="caution">
    <text evidence="2">The sequence shown here is derived from an EMBL/GenBank/DDBJ whole genome shotgun (WGS) entry which is preliminary data.</text>
</comment>
<proteinExistence type="predicted"/>
<dbReference type="Proteomes" id="UP000639403">
    <property type="component" value="Unassembled WGS sequence"/>
</dbReference>
<evidence type="ECO:0000313" key="3">
    <source>
        <dbReference type="Proteomes" id="UP000639403"/>
    </source>
</evidence>
<reference evidence="2" key="1">
    <citation type="submission" date="2020-11" db="EMBL/GenBank/DDBJ databases">
        <authorList>
            <person name="Koelle M."/>
            <person name="Horta M.A.C."/>
            <person name="Nowrousian M."/>
            <person name="Ohm R.A."/>
            <person name="Benz P."/>
            <person name="Pilgard A."/>
        </authorList>
    </citation>
    <scope>NUCLEOTIDE SEQUENCE</scope>
    <source>
        <strain evidence="2">FPRL280</strain>
    </source>
</reference>
<feature type="region of interest" description="Disordered" evidence="1">
    <location>
        <begin position="1"/>
        <end position="34"/>
    </location>
</feature>